<feature type="transmembrane region" description="Helical" evidence="9">
    <location>
        <begin position="83"/>
        <end position="115"/>
    </location>
</feature>
<feature type="transmembrane region" description="Helical" evidence="9">
    <location>
        <begin position="231"/>
        <end position="251"/>
    </location>
</feature>
<comment type="subcellular location">
    <subcellularLocation>
        <location evidence="1">Cell membrane</location>
        <topology evidence="1">Multi-pass membrane protein</topology>
    </subcellularLocation>
</comment>
<dbReference type="NCBIfam" id="TIGR00913">
    <property type="entry name" value="2A0310"/>
    <property type="match status" value="1"/>
</dbReference>
<dbReference type="GeneID" id="36583235"/>
<organism evidence="11 12">
    <name type="scientific">Hyaloscypha bicolor E</name>
    <dbReference type="NCBI Taxonomy" id="1095630"/>
    <lineage>
        <taxon>Eukaryota</taxon>
        <taxon>Fungi</taxon>
        <taxon>Dikarya</taxon>
        <taxon>Ascomycota</taxon>
        <taxon>Pezizomycotina</taxon>
        <taxon>Leotiomycetes</taxon>
        <taxon>Helotiales</taxon>
        <taxon>Hyaloscyphaceae</taxon>
        <taxon>Hyaloscypha</taxon>
        <taxon>Hyaloscypha bicolor</taxon>
    </lineage>
</organism>
<accession>A0A2J6T3P1</accession>
<feature type="transmembrane region" description="Helical" evidence="9">
    <location>
        <begin position="127"/>
        <end position="152"/>
    </location>
</feature>
<feature type="compositionally biased region" description="Basic and acidic residues" evidence="8">
    <location>
        <begin position="1"/>
        <end position="15"/>
    </location>
</feature>
<evidence type="ECO:0000256" key="6">
    <source>
        <dbReference type="ARBA" id="ARBA00022989"/>
    </source>
</evidence>
<dbReference type="GO" id="GO:0015171">
    <property type="term" value="F:amino acid transmembrane transporter activity"/>
    <property type="evidence" value="ECO:0007669"/>
    <property type="project" value="TreeGrafter"/>
</dbReference>
<feature type="transmembrane region" description="Helical" evidence="9">
    <location>
        <begin position="158"/>
        <end position="180"/>
    </location>
</feature>
<feature type="transmembrane region" description="Helical" evidence="9">
    <location>
        <begin position="272"/>
        <end position="291"/>
    </location>
</feature>
<feature type="transmembrane region" description="Helical" evidence="9">
    <location>
        <begin position="52"/>
        <end position="71"/>
    </location>
</feature>
<protein>
    <submittedName>
        <fullName evidence="11">Amino-acid permease inda1</fullName>
    </submittedName>
</protein>
<dbReference type="PANTHER" id="PTHR43341:SF1">
    <property type="entry name" value="GENERAL AMINO-ACID PERMEASE GAP1"/>
    <property type="match status" value="1"/>
</dbReference>
<dbReference type="PIRSF" id="PIRSF006060">
    <property type="entry name" value="AA_transporter"/>
    <property type="match status" value="1"/>
</dbReference>
<dbReference type="PANTHER" id="PTHR43341">
    <property type="entry name" value="AMINO ACID PERMEASE"/>
    <property type="match status" value="1"/>
</dbReference>
<evidence type="ECO:0000256" key="1">
    <source>
        <dbReference type="ARBA" id="ARBA00004651"/>
    </source>
</evidence>
<dbReference type="Proteomes" id="UP000235371">
    <property type="component" value="Unassembled WGS sequence"/>
</dbReference>
<dbReference type="EMBL" id="KZ613846">
    <property type="protein sequence ID" value="PMD57619.1"/>
    <property type="molecule type" value="Genomic_DNA"/>
</dbReference>
<dbReference type="FunFam" id="1.20.1740.10:FF:000017">
    <property type="entry name" value="Amino acid permease"/>
    <property type="match status" value="1"/>
</dbReference>
<feature type="transmembrane region" description="Helical" evidence="9">
    <location>
        <begin position="478"/>
        <end position="496"/>
    </location>
</feature>
<keyword evidence="2" id="KW-0813">Transport</keyword>
<dbReference type="AlphaFoldDB" id="A0A2J6T3P1"/>
<feature type="region of interest" description="Disordered" evidence="8">
    <location>
        <begin position="1"/>
        <end position="30"/>
    </location>
</feature>
<evidence type="ECO:0000256" key="5">
    <source>
        <dbReference type="ARBA" id="ARBA00022970"/>
    </source>
</evidence>
<feature type="transmembrane region" description="Helical" evidence="9">
    <location>
        <begin position="311"/>
        <end position="339"/>
    </location>
</feature>
<evidence type="ECO:0000256" key="9">
    <source>
        <dbReference type="SAM" id="Phobius"/>
    </source>
</evidence>
<feature type="transmembrane region" description="Helical" evidence="9">
    <location>
        <begin position="192"/>
        <end position="211"/>
    </location>
</feature>
<dbReference type="InterPro" id="IPR050524">
    <property type="entry name" value="APC_YAT"/>
</dbReference>
<evidence type="ECO:0000313" key="11">
    <source>
        <dbReference type="EMBL" id="PMD57619.1"/>
    </source>
</evidence>
<keyword evidence="5" id="KW-0029">Amino-acid transport</keyword>
<keyword evidence="3" id="KW-1003">Cell membrane</keyword>
<keyword evidence="12" id="KW-1185">Reference proteome</keyword>
<dbReference type="InParanoid" id="A0A2J6T3P1"/>
<dbReference type="Pfam" id="PF00324">
    <property type="entry name" value="AA_permease"/>
    <property type="match status" value="1"/>
</dbReference>
<keyword evidence="4 9" id="KW-0812">Transmembrane</keyword>
<evidence type="ECO:0000256" key="2">
    <source>
        <dbReference type="ARBA" id="ARBA00022448"/>
    </source>
</evidence>
<feature type="domain" description="Amino acid permease/ SLC12A" evidence="10">
    <location>
        <begin position="49"/>
        <end position="503"/>
    </location>
</feature>
<reference evidence="11 12" key="1">
    <citation type="submission" date="2016-04" db="EMBL/GenBank/DDBJ databases">
        <title>A degradative enzymes factory behind the ericoid mycorrhizal symbiosis.</title>
        <authorList>
            <consortium name="DOE Joint Genome Institute"/>
            <person name="Martino E."/>
            <person name="Morin E."/>
            <person name="Grelet G."/>
            <person name="Kuo A."/>
            <person name="Kohler A."/>
            <person name="Daghino S."/>
            <person name="Barry K."/>
            <person name="Choi C."/>
            <person name="Cichocki N."/>
            <person name="Clum A."/>
            <person name="Copeland A."/>
            <person name="Hainaut M."/>
            <person name="Haridas S."/>
            <person name="Labutti K."/>
            <person name="Lindquist E."/>
            <person name="Lipzen A."/>
            <person name="Khouja H.-R."/>
            <person name="Murat C."/>
            <person name="Ohm R."/>
            <person name="Olson A."/>
            <person name="Spatafora J."/>
            <person name="Veneault-Fourrey C."/>
            <person name="Henrissat B."/>
            <person name="Grigoriev I."/>
            <person name="Martin F."/>
            <person name="Perotto S."/>
        </authorList>
    </citation>
    <scope>NUCLEOTIDE SEQUENCE [LARGE SCALE GENOMIC DNA]</scope>
    <source>
        <strain evidence="11 12">E</strain>
    </source>
</reference>
<dbReference type="InterPro" id="IPR004841">
    <property type="entry name" value="AA-permease/SLC12A_dom"/>
</dbReference>
<dbReference type="OrthoDB" id="3900342at2759"/>
<evidence type="ECO:0000256" key="3">
    <source>
        <dbReference type="ARBA" id="ARBA00022475"/>
    </source>
</evidence>
<sequence>MSAESPHTEGEKDPKTYAVPETNGNDVEQGDHGIVVKANPLSRELKGRHMQMIAIGGAIGAGLFVGSGGALETGGPGSLVLGYIIIGSMLLCTVQALGELAVLFPVNGAFFTYIVRFVDPSLGFAVGWDYAIGWLTVLPFELTAAGITIRFWRDDINIGVWIAVFLFLLCVIQIFGVRGYGEVEFILSTIKIMGCAGFIILAIIIDCGGVGNQGYLGAKYWHNPGAFNNGFKGFCSVFVVAAFAFGGTELVGLAAAEAANPRKSLPQATKQVFWRISFFYILSLFLLGLIVPSDNPNLLNSSGANSKYSPFVIAIRLAGIKALPSIFNVIITISVISVANSCTFGSTRTMQALAERGMGPAFLAHVDKHGRPIWGVAIQLLFGLLAFIGEAKNATTVFNWLLSLSGLSYFFVWGCICLAHIRFRSAWKAQGHVKAELPYEAIFGVVGSWYGFLLNILCMIATFYTALYPVGGKPDPQAFFQSYLAGPIIVALFIGWKLYSRIWSWYVPAHEMDITSGRRSLELDPDDMPPKKTWRNMPMRAVRALF</sequence>
<dbReference type="Gene3D" id="1.20.1740.10">
    <property type="entry name" value="Amino acid/polyamine transporter I"/>
    <property type="match status" value="1"/>
</dbReference>
<evidence type="ECO:0000313" key="12">
    <source>
        <dbReference type="Proteomes" id="UP000235371"/>
    </source>
</evidence>
<evidence type="ECO:0000259" key="10">
    <source>
        <dbReference type="Pfam" id="PF00324"/>
    </source>
</evidence>
<dbReference type="STRING" id="1095630.A0A2J6T3P1"/>
<keyword evidence="6 9" id="KW-1133">Transmembrane helix</keyword>
<feature type="transmembrane region" description="Helical" evidence="9">
    <location>
        <begin position="397"/>
        <end position="421"/>
    </location>
</feature>
<evidence type="ECO:0000256" key="7">
    <source>
        <dbReference type="ARBA" id="ARBA00023136"/>
    </source>
</evidence>
<feature type="transmembrane region" description="Helical" evidence="9">
    <location>
        <begin position="373"/>
        <end position="391"/>
    </location>
</feature>
<dbReference type="PROSITE" id="PS00218">
    <property type="entry name" value="AMINO_ACID_PERMEASE_1"/>
    <property type="match status" value="1"/>
</dbReference>
<proteinExistence type="predicted"/>
<dbReference type="InterPro" id="IPR004840">
    <property type="entry name" value="Amino_acid_permease_CS"/>
</dbReference>
<dbReference type="GO" id="GO:0005886">
    <property type="term" value="C:plasma membrane"/>
    <property type="evidence" value="ECO:0007669"/>
    <property type="project" value="UniProtKB-SubCell"/>
</dbReference>
<keyword evidence="7 9" id="KW-0472">Membrane</keyword>
<feature type="transmembrane region" description="Helical" evidence="9">
    <location>
        <begin position="442"/>
        <end position="466"/>
    </location>
</feature>
<evidence type="ECO:0000256" key="4">
    <source>
        <dbReference type="ARBA" id="ARBA00022692"/>
    </source>
</evidence>
<dbReference type="InterPro" id="IPR004762">
    <property type="entry name" value="Amino_acid_permease_fungi"/>
</dbReference>
<name>A0A2J6T3P1_9HELO</name>
<evidence type="ECO:0000256" key="8">
    <source>
        <dbReference type="SAM" id="MobiDB-lite"/>
    </source>
</evidence>
<gene>
    <name evidence="11" type="ORF">K444DRAFT_533453</name>
</gene>
<dbReference type="RefSeq" id="XP_024734523.1">
    <property type="nucleotide sequence ID" value="XM_024875155.1"/>
</dbReference>